<evidence type="ECO:0000313" key="2">
    <source>
        <dbReference type="Proteomes" id="UP001497535"/>
    </source>
</evidence>
<dbReference type="EMBL" id="CAVMJV010000007">
    <property type="protein sequence ID" value="CAK5033691.1"/>
    <property type="molecule type" value="Genomic_DNA"/>
</dbReference>
<organism evidence="1 2">
    <name type="scientific">Meloidogyne enterolobii</name>
    <name type="common">Root-knot nematode worm</name>
    <name type="synonym">Meloidogyne mayaguensis</name>
    <dbReference type="NCBI Taxonomy" id="390850"/>
    <lineage>
        <taxon>Eukaryota</taxon>
        <taxon>Metazoa</taxon>
        <taxon>Ecdysozoa</taxon>
        <taxon>Nematoda</taxon>
        <taxon>Chromadorea</taxon>
        <taxon>Rhabditida</taxon>
        <taxon>Tylenchina</taxon>
        <taxon>Tylenchomorpha</taxon>
        <taxon>Tylenchoidea</taxon>
        <taxon>Meloidogynidae</taxon>
        <taxon>Meloidogyninae</taxon>
        <taxon>Meloidogyne</taxon>
    </lineage>
</organism>
<comment type="caution">
    <text evidence="1">The sequence shown here is derived from an EMBL/GenBank/DDBJ whole genome shotgun (WGS) entry which is preliminary data.</text>
</comment>
<dbReference type="Proteomes" id="UP001497535">
    <property type="component" value="Unassembled WGS sequence"/>
</dbReference>
<accession>A0ACB0Y613</accession>
<evidence type="ECO:0000313" key="1">
    <source>
        <dbReference type="EMBL" id="CAK5033691.1"/>
    </source>
</evidence>
<protein>
    <submittedName>
        <fullName evidence="1">Uncharacterized protein</fullName>
    </submittedName>
</protein>
<keyword evidence="2" id="KW-1185">Reference proteome</keyword>
<sequence>MKFLPHYQLEHFLILNYHFAEFLFHFPFFVCIDVCFQALYLYYFCSIFVYVLGSFLYFSHNKPYHIC</sequence>
<gene>
    <name evidence="1" type="ORF">MENTE1834_LOCUS8199</name>
</gene>
<proteinExistence type="predicted"/>
<name>A0ACB0Y613_MELEN</name>
<reference evidence="1" key="1">
    <citation type="submission" date="2023-11" db="EMBL/GenBank/DDBJ databases">
        <authorList>
            <person name="Poullet M."/>
        </authorList>
    </citation>
    <scope>NUCLEOTIDE SEQUENCE</scope>
    <source>
        <strain evidence="1">E1834</strain>
    </source>
</reference>